<dbReference type="Pfam" id="PF00072">
    <property type="entry name" value="Response_reg"/>
    <property type="match status" value="1"/>
</dbReference>
<dbReference type="AlphaFoldDB" id="A0A1I3BHR0"/>
<dbReference type="PANTHER" id="PTHR45228:SF1">
    <property type="entry name" value="CYCLIC DI-GMP PHOSPHODIESTERASE TM_0186"/>
    <property type="match status" value="1"/>
</dbReference>
<organism evidence="4 5">
    <name type="scientific">Planctomicrobium piriforme</name>
    <dbReference type="NCBI Taxonomy" id="1576369"/>
    <lineage>
        <taxon>Bacteria</taxon>
        <taxon>Pseudomonadati</taxon>
        <taxon>Planctomycetota</taxon>
        <taxon>Planctomycetia</taxon>
        <taxon>Planctomycetales</taxon>
        <taxon>Planctomycetaceae</taxon>
        <taxon>Planctomicrobium</taxon>
    </lineage>
</organism>
<sequence length="410" mass="45908">MTMPTILESHAPHRTTPEHQLVSVASLQRTLDSSISRRALCTKSARIVIIDDEVNQIRSLKQYLTEAGYSNFVTTSDATEAVDLVRQEKPDLVLLDIVMPDVSGIDILHIFNLDQTMQHVPVIVLTETADRDIKHVCLELGASDFLAKPVDPMDLLPRVRTLLLNKHYRDQQASHAEWLEEQVRKRTTELAASREEVVHCLARAGEFRDDDTGHHVLRVGKYVAVIARELGFSPSRVEIVELAAQLHDIGKIGIPDAILHKPGKLDDEQYAVMRTHCAIGKEIIQPLPPQEAALLRSHARLGASMLHVPSSPLLMLAARIAQTHHEWWNGSGYPLGLKGEDIPIEGRMTAVADVYDALSTKRSYKAAFSREKCFAIMEEGRGTHFDPKVLDAFIARADDIIQIQLDYMDR</sequence>
<dbReference type="Proteomes" id="UP000199518">
    <property type="component" value="Unassembled WGS sequence"/>
</dbReference>
<dbReference type="Pfam" id="PF13487">
    <property type="entry name" value="HD_5"/>
    <property type="match status" value="1"/>
</dbReference>
<dbReference type="SUPFAM" id="SSF109604">
    <property type="entry name" value="HD-domain/PDEase-like"/>
    <property type="match status" value="1"/>
</dbReference>
<dbReference type="SUPFAM" id="SSF52172">
    <property type="entry name" value="CheY-like"/>
    <property type="match status" value="1"/>
</dbReference>
<name>A0A1I3BHR0_9PLAN</name>
<evidence type="ECO:0000313" key="5">
    <source>
        <dbReference type="Proteomes" id="UP000199518"/>
    </source>
</evidence>
<dbReference type="Gene3D" id="3.40.50.2300">
    <property type="match status" value="1"/>
</dbReference>
<dbReference type="PROSITE" id="PS51832">
    <property type="entry name" value="HD_GYP"/>
    <property type="match status" value="1"/>
</dbReference>
<gene>
    <name evidence="4" type="ORF">SAMN05421753_101461</name>
</gene>
<feature type="modified residue" description="4-aspartylphosphate" evidence="1">
    <location>
        <position position="96"/>
    </location>
</feature>
<evidence type="ECO:0000313" key="4">
    <source>
        <dbReference type="EMBL" id="SFH61818.1"/>
    </source>
</evidence>
<dbReference type="InterPro" id="IPR011006">
    <property type="entry name" value="CheY-like_superfamily"/>
</dbReference>
<dbReference type="EMBL" id="FOQD01000001">
    <property type="protein sequence ID" value="SFH61818.1"/>
    <property type="molecule type" value="Genomic_DNA"/>
</dbReference>
<reference evidence="5" key="1">
    <citation type="submission" date="2016-10" db="EMBL/GenBank/DDBJ databases">
        <authorList>
            <person name="Varghese N."/>
            <person name="Submissions S."/>
        </authorList>
    </citation>
    <scope>NUCLEOTIDE SEQUENCE [LARGE SCALE GENOMIC DNA]</scope>
    <source>
        <strain evidence="5">DSM 26348</strain>
    </source>
</reference>
<dbReference type="CDD" id="cd00077">
    <property type="entry name" value="HDc"/>
    <property type="match status" value="1"/>
</dbReference>
<evidence type="ECO:0000259" key="3">
    <source>
        <dbReference type="PROSITE" id="PS51832"/>
    </source>
</evidence>
<dbReference type="InterPro" id="IPR037522">
    <property type="entry name" value="HD_GYP_dom"/>
</dbReference>
<dbReference type="STRING" id="1576369.SAMN05421753_101461"/>
<feature type="domain" description="Response regulatory" evidence="2">
    <location>
        <begin position="46"/>
        <end position="163"/>
    </location>
</feature>
<evidence type="ECO:0000259" key="2">
    <source>
        <dbReference type="PROSITE" id="PS50110"/>
    </source>
</evidence>
<evidence type="ECO:0000256" key="1">
    <source>
        <dbReference type="PROSITE-ProRule" id="PRU00169"/>
    </source>
</evidence>
<dbReference type="PANTHER" id="PTHR45228">
    <property type="entry name" value="CYCLIC DI-GMP PHOSPHODIESTERASE TM_0186-RELATED"/>
    <property type="match status" value="1"/>
</dbReference>
<dbReference type="PROSITE" id="PS50110">
    <property type="entry name" value="RESPONSE_REGULATORY"/>
    <property type="match status" value="1"/>
</dbReference>
<dbReference type="InterPro" id="IPR003607">
    <property type="entry name" value="HD/PDEase_dom"/>
</dbReference>
<dbReference type="InterPro" id="IPR001789">
    <property type="entry name" value="Sig_transdc_resp-reg_receiver"/>
</dbReference>
<proteinExistence type="predicted"/>
<keyword evidence="5" id="KW-1185">Reference proteome</keyword>
<dbReference type="InterPro" id="IPR052020">
    <property type="entry name" value="Cyclic_di-GMP/3'3'-cGAMP_PDE"/>
</dbReference>
<dbReference type="SMART" id="SM00448">
    <property type="entry name" value="REC"/>
    <property type="match status" value="1"/>
</dbReference>
<dbReference type="SMART" id="SM00471">
    <property type="entry name" value="HDc"/>
    <property type="match status" value="1"/>
</dbReference>
<keyword evidence="1" id="KW-0597">Phosphoprotein</keyword>
<feature type="domain" description="HD-GYP" evidence="3">
    <location>
        <begin position="190"/>
        <end position="409"/>
    </location>
</feature>
<dbReference type="Gene3D" id="1.10.3210.10">
    <property type="entry name" value="Hypothetical protein af1432"/>
    <property type="match status" value="1"/>
</dbReference>
<protein>
    <submittedName>
        <fullName evidence="4">Putative two-component system response regulator</fullName>
    </submittedName>
</protein>
<accession>A0A1I3BHR0</accession>
<dbReference type="GO" id="GO:0000160">
    <property type="term" value="P:phosphorelay signal transduction system"/>
    <property type="evidence" value="ECO:0007669"/>
    <property type="project" value="InterPro"/>
</dbReference>